<feature type="transmembrane region" description="Helical" evidence="1">
    <location>
        <begin position="38"/>
        <end position="58"/>
    </location>
</feature>
<dbReference type="EMBL" id="UINC01004015">
    <property type="protein sequence ID" value="SVA11104.1"/>
    <property type="molecule type" value="Genomic_DNA"/>
</dbReference>
<name>A0A381T5U9_9ZZZZ</name>
<keyword evidence="1" id="KW-1133">Transmembrane helix</keyword>
<feature type="transmembrane region" description="Helical" evidence="1">
    <location>
        <begin position="12"/>
        <end position="32"/>
    </location>
</feature>
<feature type="transmembrane region" description="Helical" evidence="1">
    <location>
        <begin position="79"/>
        <end position="96"/>
    </location>
</feature>
<evidence type="ECO:0000313" key="2">
    <source>
        <dbReference type="EMBL" id="SVA11104.1"/>
    </source>
</evidence>
<sequence length="192" mass="21128">VTRAASIISTLLHPMMVAPITFGLLIYTGSSIPENPHLTFFIAFFFSTLLAIATVIYLKKQGIVSDVDVSIREQRVQPLVYGTIYCGVGFLLLKYLNASPLVQGLMFCYAINTAIVWFITREWKISIHAIGLSGPLVALWLHGFHYPIIMGITLVLICVSRVILKAHTPAQVTVGSGLGMCLAYLELTILFL</sequence>
<reference evidence="2" key="1">
    <citation type="submission" date="2018-05" db="EMBL/GenBank/DDBJ databases">
        <authorList>
            <person name="Lanie J.A."/>
            <person name="Ng W.-L."/>
            <person name="Kazmierczak K.M."/>
            <person name="Andrzejewski T.M."/>
            <person name="Davidsen T.M."/>
            <person name="Wayne K.J."/>
            <person name="Tettelin H."/>
            <person name="Glass J.I."/>
            <person name="Rusch D."/>
            <person name="Podicherti R."/>
            <person name="Tsui H.-C.T."/>
            <person name="Winkler M.E."/>
        </authorList>
    </citation>
    <scope>NUCLEOTIDE SEQUENCE</scope>
</reference>
<dbReference type="AlphaFoldDB" id="A0A381T5U9"/>
<organism evidence="2">
    <name type="scientific">marine metagenome</name>
    <dbReference type="NCBI Taxonomy" id="408172"/>
    <lineage>
        <taxon>unclassified sequences</taxon>
        <taxon>metagenomes</taxon>
        <taxon>ecological metagenomes</taxon>
    </lineage>
</organism>
<evidence type="ECO:0000256" key="1">
    <source>
        <dbReference type="SAM" id="Phobius"/>
    </source>
</evidence>
<evidence type="ECO:0008006" key="3">
    <source>
        <dbReference type="Google" id="ProtNLM"/>
    </source>
</evidence>
<gene>
    <name evidence="2" type="ORF">METZ01_LOCUS63958</name>
</gene>
<feature type="transmembrane region" description="Helical" evidence="1">
    <location>
        <begin position="139"/>
        <end position="164"/>
    </location>
</feature>
<feature type="transmembrane region" description="Helical" evidence="1">
    <location>
        <begin position="170"/>
        <end position="191"/>
    </location>
</feature>
<feature type="transmembrane region" description="Helical" evidence="1">
    <location>
        <begin position="102"/>
        <end position="119"/>
    </location>
</feature>
<keyword evidence="1" id="KW-0472">Membrane</keyword>
<accession>A0A381T5U9</accession>
<protein>
    <recommendedName>
        <fullName evidence="3">Phosphatidic acid phosphatase type 2/haloperoxidase domain-containing protein</fullName>
    </recommendedName>
</protein>
<feature type="non-terminal residue" evidence="2">
    <location>
        <position position="1"/>
    </location>
</feature>
<proteinExistence type="predicted"/>
<keyword evidence="1" id="KW-0812">Transmembrane</keyword>